<protein>
    <recommendedName>
        <fullName evidence="2">Retrotransposon gag domain-containing protein</fullName>
    </recommendedName>
</protein>
<evidence type="ECO:0000259" key="2">
    <source>
        <dbReference type="Pfam" id="PF03732"/>
    </source>
</evidence>
<dbReference type="Pfam" id="PF14223">
    <property type="entry name" value="Retrotran_gag_2"/>
    <property type="match status" value="1"/>
</dbReference>
<dbReference type="PANTHER" id="PTHR33067">
    <property type="entry name" value="RNA-DIRECTED DNA POLYMERASE-RELATED"/>
    <property type="match status" value="1"/>
</dbReference>
<name>A0A6L2NKB2_TANCI</name>
<gene>
    <name evidence="3" type="ORF">Tci_058644</name>
</gene>
<comment type="caution">
    <text evidence="3">The sequence shown here is derived from an EMBL/GenBank/DDBJ whole genome shotgun (WGS) entry which is preliminary data.</text>
</comment>
<feature type="domain" description="Retrotransposon gag" evidence="2">
    <location>
        <begin position="1049"/>
        <end position="1146"/>
    </location>
</feature>
<reference evidence="3" key="1">
    <citation type="journal article" date="2019" name="Sci. Rep.">
        <title>Draft genome of Tanacetum cinerariifolium, the natural source of mosquito coil.</title>
        <authorList>
            <person name="Yamashiro T."/>
            <person name="Shiraishi A."/>
            <person name="Satake H."/>
            <person name="Nakayama K."/>
        </authorList>
    </citation>
    <scope>NUCLEOTIDE SEQUENCE</scope>
</reference>
<dbReference type="Pfam" id="PF03732">
    <property type="entry name" value="Retrotrans_gag"/>
    <property type="match status" value="1"/>
</dbReference>
<feature type="region of interest" description="Disordered" evidence="1">
    <location>
        <begin position="940"/>
        <end position="962"/>
    </location>
</feature>
<feature type="region of interest" description="Disordered" evidence="1">
    <location>
        <begin position="1178"/>
        <end position="1210"/>
    </location>
</feature>
<evidence type="ECO:0000256" key="1">
    <source>
        <dbReference type="SAM" id="MobiDB-lite"/>
    </source>
</evidence>
<feature type="non-terminal residue" evidence="3">
    <location>
        <position position="1800"/>
    </location>
</feature>
<dbReference type="InterPro" id="IPR005162">
    <property type="entry name" value="Retrotrans_gag_dom"/>
</dbReference>
<evidence type="ECO:0000313" key="3">
    <source>
        <dbReference type="EMBL" id="GEU86666.1"/>
    </source>
</evidence>
<dbReference type="InterPro" id="IPR021109">
    <property type="entry name" value="Peptidase_aspartic_dom_sf"/>
</dbReference>
<dbReference type="PANTHER" id="PTHR33067:SF9">
    <property type="entry name" value="RNA-DIRECTED DNA POLYMERASE"/>
    <property type="match status" value="1"/>
</dbReference>
<dbReference type="Gene3D" id="2.40.70.10">
    <property type="entry name" value="Acid Proteases"/>
    <property type="match status" value="1"/>
</dbReference>
<proteinExistence type="predicted"/>
<organism evidence="3">
    <name type="scientific">Tanacetum cinerariifolium</name>
    <name type="common">Dalmatian daisy</name>
    <name type="synonym">Chrysanthemum cinerariifolium</name>
    <dbReference type="NCBI Taxonomy" id="118510"/>
    <lineage>
        <taxon>Eukaryota</taxon>
        <taxon>Viridiplantae</taxon>
        <taxon>Streptophyta</taxon>
        <taxon>Embryophyta</taxon>
        <taxon>Tracheophyta</taxon>
        <taxon>Spermatophyta</taxon>
        <taxon>Magnoliopsida</taxon>
        <taxon>eudicotyledons</taxon>
        <taxon>Gunneridae</taxon>
        <taxon>Pentapetalae</taxon>
        <taxon>asterids</taxon>
        <taxon>campanulids</taxon>
        <taxon>Asterales</taxon>
        <taxon>Asteraceae</taxon>
        <taxon>Asteroideae</taxon>
        <taxon>Anthemideae</taxon>
        <taxon>Anthemidinae</taxon>
        <taxon>Tanacetum</taxon>
    </lineage>
</organism>
<accession>A0A6L2NKB2</accession>
<sequence length="1800" mass="207431">MMEQALKEQTMVAQMEFLLSQTSFNTLGRDMKKLKENIHAIQVGCENYEEMHLDKERPLDKEAKRVEEVKHGEFRRPFANNGGNEAMYSMGLPGYDTRVDNHPPFDLGVSVNIIPFSMFKSLESTNLKETTMLVEITDMSKKAPRGIVNNMLVKINKFVFPPDFVVVNVVGDPHETLLLVIELWIQLMWHFRWKEADLSISSSYLSRLLKQNNLADWIFNDNTYPVGWAGVNTMRIQNQAIIVHLLFAGHDGLSFRNPTLLERISSAFIDRAFNGNMHLYLTNTLRRHFKVRFVRTREGIAFLQGKRWRDFSEEGLDPHGVWLHFIQEGDDTFYVTWKPVIRHENIEHLMTIKTDFHKEDLTQDNNGDVYGKWIEFCHECHFDYNKILRFKYMHNVERFVDAFVCYDDVPVPITDRRGKTKTDAPGKVTWKLNSCKPILIRNGELNRFWPTCDPNLKECNKRESIYGKYENGVPKQWGCFCDDGRHEVKYEGIDFCDWFRIRFENSEMDDMTKDKIYVEWSIHNCKDPRDHYVSETGSPLKRVTVYSHRESYVVTTPGVENLERNGYPFLDTNFSFLSPPRKRLTNLGPVIFRLMIGPYLTCFEYMEWDTLLNVFMILDDISSREFTIYKMMKGCYVWTGRNFLESFGGCDDPMLILIDIPGMLHLEGGLLESRGCLRRVCRDDISSREFTIYKMMKGCSVWTTLLLQIRAEIREEFRTSSGPSDAGGNPPPVTIHTWLERFNKQKPHSFEKATAPMDAENWVSHMEKIFDMVNTRTDADLSAAIQNAVQTLLPQIRAEIREEFRTSSGRSDSGGNPPLISHMEKIFDVMGCEDAFKTRLAVYKFEGNALAWWKAYKQAKGAFEKEYHSIRQTNTKTSTEFMQRFLRLVGFLGAAAGTEEEQAKNFQWGLRKSTLNHLMCMPFTDVAQVANAARNYEILHERDDDDAERPDKRDDDDGAGDDVDVVSVQWWSRDGDVVGGSVEMKVMWGWVWCLSKSGGRPVAESLAGSDDDVEKDERGGSTVSLLAWFESIESVLHITKCLTENQVEFTVSMLQGRALTWWNTIVQTQGRATTIAQPWEDFKKLLLKEYCLDDEIQKLESEFWNHKMVGSDIDGYTARFHELARLVPHMVTPESQCVNRYIWGLAHEIKPHVTLSEPVTIQGAVSMANRLTPDGIKDGLFKKKENDGNKKRPNDQNKNRGRDDRNKRQRAGGKFALTILEQGQGFISTNFLPLINMKPNVISLGYEIEIASGVKVEANKIIRGCRLELEEVHGERPEGNLKQLKTMKVNEPKLEEIPAVREFPSVFSEDLSELFSDYDCKIRYHSGKVDVVADALSRKEHLKLRRARAMSMTIHSSIKARILEARSEASKGINDLAKMLKGLDKQLERKEDGGLYLAERIWVPAYGNLRTLIMSEANMSKYYVHPRAEKMCYDLRDLYWWPEMKDIALYVKCSHWQYKFPLLVKVVATARRLEMPLPEVCTAIEEKKKKLPRKKDDVKARTTLLLSLPDEHQLRFRKFKTAKELWAAILKTFGGNEVTKERKKNLLKQQYGNFKAEGSETLEQTFNRLQVIVSQLQFKDVEVEKDDLKQKFLASLALEWLMHTIVWRNMNDLDTMSLDDLYNHLKVYEAEVQKKSNSNSQDMAFISSSKNSSNEDGNTACVTTASTAFPTGSVNIATINQDTASAYIASHSNGSQIKFEDINQIDEDDIEEMDIKWSMALLSMRAYKFWKRAPRSQERGRKESYRQGTKAEEKTPKALMAIDGVGWDWSYMAIEGESHALVADEEALIEFALMANTESK</sequence>
<feature type="compositionally biased region" description="Basic and acidic residues" evidence="1">
    <location>
        <begin position="1178"/>
        <end position="1206"/>
    </location>
</feature>
<dbReference type="Gene3D" id="1.10.340.70">
    <property type="match status" value="1"/>
</dbReference>
<dbReference type="EMBL" id="BKCJ010009376">
    <property type="protein sequence ID" value="GEU86666.1"/>
    <property type="molecule type" value="Genomic_DNA"/>
</dbReference>